<keyword evidence="2" id="KW-1133">Transmembrane helix</keyword>
<protein>
    <submittedName>
        <fullName evidence="4">ATP-binding protein</fullName>
    </submittedName>
</protein>
<keyword evidence="5" id="KW-1185">Reference proteome</keyword>
<keyword evidence="2" id="KW-0812">Transmembrane</keyword>
<keyword evidence="1" id="KW-0808">Transferase</keyword>
<dbReference type="SUPFAM" id="SSF55874">
    <property type="entry name" value="ATPase domain of HSP90 chaperone/DNA topoisomerase II/histidine kinase"/>
    <property type="match status" value="1"/>
</dbReference>
<organism evidence="4 5">
    <name type="scientific">Pseudonocardia charpentierae</name>
    <dbReference type="NCBI Taxonomy" id="3075545"/>
    <lineage>
        <taxon>Bacteria</taxon>
        <taxon>Bacillati</taxon>
        <taxon>Actinomycetota</taxon>
        <taxon>Actinomycetes</taxon>
        <taxon>Pseudonocardiales</taxon>
        <taxon>Pseudonocardiaceae</taxon>
        <taxon>Pseudonocardia</taxon>
    </lineage>
</organism>
<evidence type="ECO:0000256" key="1">
    <source>
        <dbReference type="ARBA" id="ARBA00022527"/>
    </source>
</evidence>
<feature type="transmembrane region" description="Helical" evidence="2">
    <location>
        <begin position="35"/>
        <end position="53"/>
    </location>
</feature>
<dbReference type="GO" id="GO:0005524">
    <property type="term" value="F:ATP binding"/>
    <property type="evidence" value="ECO:0007669"/>
    <property type="project" value="UniProtKB-KW"/>
</dbReference>
<dbReference type="Proteomes" id="UP001183202">
    <property type="component" value="Unassembled WGS sequence"/>
</dbReference>
<evidence type="ECO:0000313" key="5">
    <source>
        <dbReference type="Proteomes" id="UP001183202"/>
    </source>
</evidence>
<keyword evidence="4" id="KW-0547">Nucleotide-binding</keyword>
<dbReference type="Pfam" id="PF13581">
    <property type="entry name" value="HATPase_c_2"/>
    <property type="match status" value="1"/>
</dbReference>
<proteinExistence type="predicted"/>
<evidence type="ECO:0000256" key="2">
    <source>
        <dbReference type="SAM" id="Phobius"/>
    </source>
</evidence>
<dbReference type="PANTHER" id="PTHR35526">
    <property type="entry name" value="ANTI-SIGMA-F FACTOR RSBW-RELATED"/>
    <property type="match status" value="1"/>
</dbReference>
<dbReference type="PANTHER" id="PTHR35526:SF3">
    <property type="entry name" value="ANTI-SIGMA-F FACTOR RSBW"/>
    <property type="match status" value="1"/>
</dbReference>
<gene>
    <name evidence="4" type="ORF">RM445_22935</name>
</gene>
<dbReference type="InterPro" id="IPR050267">
    <property type="entry name" value="Anti-sigma-factor_SerPK"/>
</dbReference>
<accession>A0ABU2NEK7</accession>
<dbReference type="InterPro" id="IPR036890">
    <property type="entry name" value="HATPase_C_sf"/>
</dbReference>
<evidence type="ECO:0000259" key="3">
    <source>
        <dbReference type="Pfam" id="PF13581"/>
    </source>
</evidence>
<name>A0ABU2NEK7_9PSEU</name>
<sequence length="191" mass="20516">MRAGRRSLALAATIVLLGVVVVGLAALTVVAFPLALTIELAVLALVAGVASRATKRRGRRRARDSAPLWVTRWESEPPVEAVPLTRRQLSVVLGEWGLTGEPHEDVLLVVTELLSNAVDHGRGPVRLTVELRSGSVRIEVHDTAPDAPRPQPLDPYAVRGRGLQMVEALSSQWGWSDGPIGKIVWADVPTA</sequence>
<evidence type="ECO:0000313" key="4">
    <source>
        <dbReference type="EMBL" id="MDT0352386.1"/>
    </source>
</evidence>
<dbReference type="RefSeq" id="WP_311558892.1">
    <property type="nucleotide sequence ID" value="NZ_JAVREJ010000018.1"/>
</dbReference>
<keyword evidence="4" id="KW-0067">ATP-binding</keyword>
<comment type="caution">
    <text evidence="4">The sequence shown here is derived from an EMBL/GenBank/DDBJ whole genome shotgun (WGS) entry which is preliminary data.</text>
</comment>
<keyword evidence="1" id="KW-0723">Serine/threonine-protein kinase</keyword>
<dbReference type="CDD" id="cd16936">
    <property type="entry name" value="HATPase_RsbW-like"/>
    <property type="match status" value="1"/>
</dbReference>
<dbReference type="EMBL" id="JAVREJ010000018">
    <property type="protein sequence ID" value="MDT0352386.1"/>
    <property type="molecule type" value="Genomic_DNA"/>
</dbReference>
<reference evidence="5" key="1">
    <citation type="submission" date="2023-07" db="EMBL/GenBank/DDBJ databases">
        <title>30 novel species of actinomycetes from the DSMZ collection.</title>
        <authorList>
            <person name="Nouioui I."/>
        </authorList>
    </citation>
    <scope>NUCLEOTIDE SEQUENCE [LARGE SCALE GENOMIC DNA]</scope>
    <source>
        <strain evidence="5">DSM 45834</strain>
    </source>
</reference>
<dbReference type="Gene3D" id="3.30.565.10">
    <property type="entry name" value="Histidine kinase-like ATPase, C-terminal domain"/>
    <property type="match status" value="1"/>
</dbReference>
<dbReference type="InterPro" id="IPR003594">
    <property type="entry name" value="HATPase_dom"/>
</dbReference>
<keyword evidence="2" id="KW-0472">Membrane</keyword>
<keyword evidence="1" id="KW-0418">Kinase</keyword>
<feature type="domain" description="Histidine kinase/HSP90-like ATPase" evidence="3">
    <location>
        <begin position="80"/>
        <end position="185"/>
    </location>
</feature>